<evidence type="ECO:0000256" key="1">
    <source>
        <dbReference type="SAM" id="SignalP"/>
    </source>
</evidence>
<dbReference type="CDD" id="cd06244">
    <property type="entry name" value="M14-like"/>
    <property type="match status" value="1"/>
</dbReference>
<comment type="caution">
    <text evidence="2">The sequence shown here is derived from an EMBL/GenBank/DDBJ whole genome shotgun (WGS) entry which is preliminary data.</text>
</comment>
<keyword evidence="3" id="KW-1185">Reference proteome</keyword>
<gene>
    <name evidence="2" type="ORF">ACFQ38_08010</name>
</gene>
<evidence type="ECO:0000313" key="2">
    <source>
        <dbReference type="EMBL" id="MFD1205045.1"/>
    </source>
</evidence>
<name>A0ABW3TX97_9BACL</name>
<dbReference type="RefSeq" id="WP_381480323.1">
    <property type="nucleotide sequence ID" value="NZ_JBHTLT010000038.1"/>
</dbReference>
<protein>
    <submittedName>
        <fullName evidence="2">M14 family metallopeptidase</fullName>
    </submittedName>
</protein>
<evidence type="ECO:0000313" key="3">
    <source>
        <dbReference type="Proteomes" id="UP001597231"/>
    </source>
</evidence>
<sequence length="919" mass="102745">MKRLLVGFLALFMALAMTVPFSAQAEQSIETVKAAEATELNVSRSVLSLTEIRDVTIEADFGRKVDLKNLQINFGGKALAEWKQWDSEVKSYSGDPFILVKKEPHYVDGTTKIVAELEFGLPFGTADLSPRTVRVIYKELLGDYELSIVDSDSDMKASTTVKLNVYDEFLEWDEIKPSIDKIFEEANVQNERYLHYESPGKSVEGKDMHLVVLAKDEDAVTNYLENVLPIALENPAELLAKLKDGTMGEFQVPVWFNNIHPDEVEGIDFQSELLKRFALDTEVSFTTTDENGVDEEIVLNVDEVLDHLIFIFNFSHNPDGRVHNTRANANGFDLNRDNAYQTQVETIQLNPVIAKWTPLAMMEGHGYVKGFLIEPATPPHNPNFEYDLLMEGMIPQAHAMGQAGIGNSNLTSYFLASEGYNDGWDDMGPSYTPIFSMLHGTLGHTVEVPSLSQDAYDAMVGAGLGMTNYVFENKDELYTRQLEIFKRGIDGEDNRAVDPLLTNAAGESIGRVRGEHENFFPDYYVIPTDKRNQKNVSEVYNMVDYLLRNGVKVEQTTEDVKIGPTTYPKGAYVVPMKQAKRGLANAMLYVGDDVSDWDAMYDPVVANFPALRGFDIVDVRMGDKDVLEDLTVAVSEVTVPASELDESKARQVLKNVNNDTIKMVNELLKEGKHVGIIQEEKFGFQKGDFIVRTEDVTSYVDKYLFEAVALPSYRYIETKWIAQPKVASNGSDQLIFSLNELGFDLTDEEQASVVVSDSNLPKNLAGKTFVGIGNSVLKAVHEANLLEGFDYKTTKGGHEGLIKTIVNAEHPLMAGYRQEEVFYTTRGSWITSVPDKAEVLATVKDASDFFIAGWWPGHDGAKGQTLAFTQQLDDATITLFANDLAFRAHTKYYYRMLANSIYSSADEVESPEREADQYE</sequence>
<dbReference type="EMBL" id="JBHTLT010000038">
    <property type="protein sequence ID" value="MFD1205045.1"/>
    <property type="molecule type" value="Genomic_DNA"/>
</dbReference>
<dbReference type="SUPFAM" id="SSF53187">
    <property type="entry name" value="Zn-dependent exopeptidases"/>
    <property type="match status" value="1"/>
</dbReference>
<dbReference type="Gene3D" id="3.40.630.10">
    <property type="entry name" value="Zn peptidases"/>
    <property type="match status" value="1"/>
</dbReference>
<organism evidence="2 3">
    <name type="scientific">Sporosarcina contaminans</name>
    <dbReference type="NCBI Taxonomy" id="633403"/>
    <lineage>
        <taxon>Bacteria</taxon>
        <taxon>Bacillati</taxon>
        <taxon>Bacillota</taxon>
        <taxon>Bacilli</taxon>
        <taxon>Bacillales</taxon>
        <taxon>Caryophanaceae</taxon>
        <taxon>Sporosarcina</taxon>
    </lineage>
</organism>
<keyword evidence="1" id="KW-0732">Signal</keyword>
<reference evidence="3" key="1">
    <citation type="journal article" date="2019" name="Int. J. Syst. Evol. Microbiol.">
        <title>The Global Catalogue of Microorganisms (GCM) 10K type strain sequencing project: providing services to taxonomists for standard genome sequencing and annotation.</title>
        <authorList>
            <consortium name="The Broad Institute Genomics Platform"/>
            <consortium name="The Broad Institute Genome Sequencing Center for Infectious Disease"/>
            <person name="Wu L."/>
            <person name="Ma J."/>
        </authorList>
    </citation>
    <scope>NUCLEOTIDE SEQUENCE [LARGE SCALE GENOMIC DNA]</scope>
    <source>
        <strain evidence="3">CCUG 53915</strain>
    </source>
</reference>
<dbReference type="Proteomes" id="UP001597231">
    <property type="component" value="Unassembled WGS sequence"/>
</dbReference>
<accession>A0ABW3TX97</accession>
<feature type="chain" id="PRO_5045575797" evidence="1">
    <location>
        <begin position="26"/>
        <end position="919"/>
    </location>
</feature>
<proteinExistence type="predicted"/>
<feature type="signal peptide" evidence="1">
    <location>
        <begin position="1"/>
        <end position="25"/>
    </location>
</feature>